<comment type="subunit">
    <text evidence="2">Homotetramer.</text>
</comment>
<evidence type="ECO:0000313" key="5">
    <source>
        <dbReference type="EMBL" id="MTK22899.1"/>
    </source>
</evidence>
<keyword evidence="1 2" id="KW-0238">DNA-binding</keyword>
<evidence type="ECO:0000256" key="2">
    <source>
        <dbReference type="HAMAP-Rule" id="MF_00984"/>
    </source>
</evidence>
<dbReference type="CDD" id="cd04496">
    <property type="entry name" value="SSB_OBF"/>
    <property type="match status" value="1"/>
</dbReference>
<proteinExistence type="inferred from homology"/>
<comment type="caution">
    <text evidence="5">The sequence shown here is derived from an EMBL/GenBank/DDBJ whole genome shotgun (WGS) entry which is preliminary data.</text>
</comment>
<comment type="caution">
    <text evidence="2">Lacks conserved residue(s) required for the propagation of feature annotation.</text>
</comment>
<name>A0A9X4XGN4_9FIRM</name>
<gene>
    <name evidence="5" type="primary">ssb</name>
    <name evidence="5" type="ORF">GMA92_16045</name>
</gene>
<feature type="compositionally biased region" description="Low complexity" evidence="4">
    <location>
        <begin position="108"/>
        <end position="117"/>
    </location>
</feature>
<dbReference type="Gene3D" id="2.40.50.140">
    <property type="entry name" value="Nucleic acid-binding proteins"/>
    <property type="match status" value="1"/>
</dbReference>
<dbReference type="AlphaFoldDB" id="A0A9X4XGN4"/>
<dbReference type="SUPFAM" id="SSF50249">
    <property type="entry name" value="Nucleic acid-binding proteins"/>
    <property type="match status" value="1"/>
</dbReference>
<protein>
    <recommendedName>
        <fullName evidence="2 3">Single-stranded DNA-binding protein</fullName>
        <shortName evidence="2">SSB</shortName>
    </recommendedName>
</protein>
<evidence type="ECO:0000256" key="4">
    <source>
        <dbReference type="SAM" id="MobiDB-lite"/>
    </source>
</evidence>
<dbReference type="InterPro" id="IPR012340">
    <property type="entry name" value="NA-bd_OB-fold"/>
</dbReference>
<dbReference type="InterPro" id="IPR011344">
    <property type="entry name" value="ssDNA-bd"/>
</dbReference>
<feature type="region of interest" description="Disordered" evidence="4">
    <location>
        <begin position="106"/>
        <end position="170"/>
    </location>
</feature>
<dbReference type="Proteomes" id="UP000487649">
    <property type="component" value="Unassembled WGS sequence"/>
</dbReference>
<feature type="compositionally biased region" description="Polar residues" evidence="4">
    <location>
        <begin position="146"/>
        <end position="161"/>
    </location>
</feature>
<dbReference type="GO" id="GO:0003697">
    <property type="term" value="F:single-stranded DNA binding"/>
    <property type="evidence" value="ECO:0007669"/>
    <property type="project" value="UniProtKB-UniRule"/>
</dbReference>
<dbReference type="RefSeq" id="WP_278475149.1">
    <property type="nucleotide sequence ID" value="NZ_CAJJOK010000018.1"/>
</dbReference>
<dbReference type="PANTHER" id="PTHR10302:SF27">
    <property type="entry name" value="SINGLE-STRANDED DNA-BINDING PROTEIN"/>
    <property type="match status" value="1"/>
</dbReference>
<accession>A0A9X4XGN4</accession>
<keyword evidence="2" id="KW-0235">DNA replication</keyword>
<dbReference type="GO" id="GO:0006260">
    <property type="term" value="P:DNA replication"/>
    <property type="evidence" value="ECO:0007669"/>
    <property type="project" value="UniProtKB-UniRule"/>
</dbReference>
<dbReference type="NCBIfam" id="TIGR00621">
    <property type="entry name" value="ssb"/>
    <property type="match status" value="1"/>
</dbReference>
<keyword evidence="2" id="KW-0234">DNA repair</keyword>
<dbReference type="PANTHER" id="PTHR10302">
    <property type="entry name" value="SINGLE-STRANDED DNA-BINDING PROTEIN"/>
    <property type="match status" value="1"/>
</dbReference>
<reference evidence="5 6" key="1">
    <citation type="journal article" date="2019" name="Nat. Med.">
        <title>A library of human gut bacterial isolates paired with longitudinal multiomics data enables mechanistic microbiome research.</title>
        <authorList>
            <person name="Poyet M."/>
            <person name="Groussin M."/>
            <person name="Gibbons S.M."/>
            <person name="Avila-Pacheco J."/>
            <person name="Jiang X."/>
            <person name="Kearney S.M."/>
            <person name="Perrotta A.R."/>
            <person name="Berdy B."/>
            <person name="Zhao S."/>
            <person name="Lieberman T.D."/>
            <person name="Swanson P.K."/>
            <person name="Smith M."/>
            <person name="Roesemann S."/>
            <person name="Alexander J.E."/>
            <person name="Rich S.A."/>
            <person name="Livny J."/>
            <person name="Vlamakis H."/>
            <person name="Clish C."/>
            <person name="Bullock K."/>
            <person name="Deik A."/>
            <person name="Scott J."/>
            <person name="Pierce K.A."/>
            <person name="Xavier R.J."/>
            <person name="Alm E.J."/>
        </authorList>
    </citation>
    <scope>NUCLEOTIDE SEQUENCE [LARGE SCALE GENOMIC DNA]</scope>
    <source>
        <strain evidence="5 6">BIOML-A198</strain>
    </source>
</reference>
<dbReference type="GO" id="GO:0006310">
    <property type="term" value="P:DNA recombination"/>
    <property type="evidence" value="ECO:0007669"/>
    <property type="project" value="UniProtKB-UniRule"/>
</dbReference>
<dbReference type="Pfam" id="PF00436">
    <property type="entry name" value="SSB"/>
    <property type="match status" value="1"/>
</dbReference>
<dbReference type="InterPro" id="IPR000424">
    <property type="entry name" value="Primosome_PriB/ssb"/>
</dbReference>
<comment type="function">
    <text evidence="2">Plays an important role in DNA replication, recombination and repair. Binds to ssDNA and to an array of partner proteins to recruit them to their sites of action during DNA metabolism.</text>
</comment>
<organism evidence="5 6">
    <name type="scientific">Turicibacter sanguinis</name>
    <dbReference type="NCBI Taxonomy" id="154288"/>
    <lineage>
        <taxon>Bacteria</taxon>
        <taxon>Bacillati</taxon>
        <taxon>Bacillota</taxon>
        <taxon>Erysipelotrichia</taxon>
        <taxon>Erysipelotrichales</taxon>
        <taxon>Turicibacteraceae</taxon>
        <taxon>Turicibacter</taxon>
    </lineage>
</organism>
<dbReference type="GO" id="GO:0009295">
    <property type="term" value="C:nucleoid"/>
    <property type="evidence" value="ECO:0007669"/>
    <property type="project" value="TreeGrafter"/>
</dbReference>
<dbReference type="HAMAP" id="MF_00984">
    <property type="entry name" value="SSB"/>
    <property type="match status" value="1"/>
</dbReference>
<dbReference type="PROSITE" id="PS50935">
    <property type="entry name" value="SSB"/>
    <property type="match status" value="1"/>
</dbReference>
<dbReference type="EMBL" id="WMQE01000083">
    <property type="protein sequence ID" value="MTK22899.1"/>
    <property type="molecule type" value="Genomic_DNA"/>
</dbReference>
<feature type="short sequence motif" description="Important for interaction with partner proteins" evidence="2">
    <location>
        <begin position="165"/>
        <end position="170"/>
    </location>
</feature>
<evidence type="ECO:0000313" key="6">
    <source>
        <dbReference type="Proteomes" id="UP000487649"/>
    </source>
</evidence>
<evidence type="ECO:0000256" key="1">
    <source>
        <dbReference type="ARBA" id="ARBA00023125"/>
    </source>
</evidence>
<feature type="compositionally biased region" description="Polar residues" evidence="4">
    <location>
        <begin position="119"/>
        <end position="137"/>
    </location>
</feature>
<keyword evidence="2" id="KW-0233">DNA recombination</keyword>
<dbReference type="GO" id="GO:0006281">
    <property type="term" value="P:DNA repair"/>
    <property type="evidence" value="ECO:0007669"/>
    <property type="project" value="UniProtKB-UniRule"/>
</dbReference>
<evidence type="ECO:0000256" key="3">
    <source>
        <dbReference type="PIRNR" id="PIRNR002070"/>
    </source>
</evidence>
<keyword evidence="2" id="KW-0227">DNA damage</keyword>
<sequence>MINRVILVGRLTRNPELKYTANGIANLQFSLAVNRSYTGANGEKQADFISCMAWRGTAENMAKFLKKGALIGIEGRIETSSYQANDGSTRYSTYVVCDHVQFLESKKSQGQSQSPQQEAGFQTQPTTFDSPFSQPGTNPFDPNFSVPPTYTPGQSQASSMINIDDDDLPF</sequence>
<dbReference type="PIRSF" id="PIRSF002070">
    <property type="entry name" value="SSB"/>
    <property type="match status" value="1"/>
</dbReference>